<comment type="caution">
    <text evidence="2">The sequence shown here is derived from an EMBL/GenBank/DDBJ whole genome shotgun (WGS) entry which is preliminary data.</text>
</comment>
<feature type="non-terminal residue" evidence="2">
    <location>
        <position position="1"/>
    </location>
</feature>
<reference evidence="2 3" key="1">
    <citation type="submission" date="2024-09" db="EMBL/GenBank/DDBJ databases">
        <authorList>
            <person name="Sun Q."/>
            <person name="Mori K."/>
        </authorList>
    </citation>
    <scope>NUCLEOTIDE SEQUENCE [LARGE SCALE GENOMIC DNA]</scope>
    <source>
        <strain evidence="2 3">TBRC 0563</strain>
    </source>
</reference>
<feature type="compositionally biased region" description="Acidic residues" evidence="1">
    <location>
        <begin position="111"/>
        <end position="124"/>
    </location>
</feature>
<proteinExistence type="predicted"/>
<sequence length="124" mass="12798">RVTPMPAPPARGGEPTEERKSQAPADPPKAEVPKPTDPKHDPPGPGKSDDPAHDSGASTGSSASGSAGGPPAQQRPNSNEAVAGPKVPRPATEPTAARLNTDASRRRPVVFDEDDDLDVPDFLK</sequence>
<dbReference type="EMBL" id="JBHLZP010000403">
    <property type="protein sequence ID" value="MFB9837633.1"/>
    <property type="molecule type" value="Genomic_DNA"/>
</dbReference>
<evidence type="ECO:0000256" key="1">
    <source>
        <dbReference type="SAM" id="MobiDB-lite"/>
    </source>
</evidence>
<keyword evidence="3" id="KW-1185">Reference proteome</keyword>
<protein>
    <recommendedName>
        <fullName evidence="4">Cell division protein FtsZ</fullName>
    </recommendedName>
</protein>
<feature type="compositionally biased region" description="Low complexity" evidence="1">
    <location>
        <begin position="55"/>
        <end position="65"/>
    </location>
</feature>
<accession>A0ABV5YSL1</accession>
<organism evidence="2 3">
    <name type="scientific">Actinoallomurus acaciae</name>
    <dbReference type="NCBI Taxonomy" id="502577"/>
    <lineage>
        <taxon>Bacteria</taxon>
        <taxon>Bacillati</taxon>
        <taxon>Actinomycetota</taxon>
        <taxon>Actinomycetes</taxon>
        <taxon>Streptosporangiales</taxon>
        <taxon>Thermomonosporaceae</taxon>
        <taxon>Actinoallomurus</taxon>
    </lineage>
</organism>
<feature type="compositionally biased region" description="Basic and acidic residues" evidence="1">
    <location>
        <begin position="28"/>
        <end position="53"/>
    </location>
</feature>
<evidence type="ECO:0000313" key="3">
    <source>
        <dbReference type="Proteomes" id="UP001589627"/>
    </source>
</evidence>
<name>A0ABV5YSL1_9ACTN</name>
<evidence type="ECO:0000313" key="2">
    <source>
        <dbReference type="EMBL" id="MFB9837633.1"/>
    </source>
</evidence>
<dbReference type="Proteomes" id="UP001589627">
    <property type="component" value="Unassembled WGS sequence"/>
</dbReference>
<gene>
    <name evidence="2" type="ORF">ACFFNX_36210</name>
</gene>
<feature type="region of interest" description="Disordered" evidence="1">
    <location>
        <begin position="1"/>
        <end position="124"/>
    </location>
</feature>
<evidence type="ECO:0008006" key="4">
    <source>
        <dbReference type="Google" id="ProtNLM"/>
    </source>
</evidence>